<dbReference type="GO" id="GO:0007076">
    <property type="term" value="P:mitotic chromosome condensation"/>
    <property type="evidence" value="ECO:0007669"/>
    <property type="project" value="TreeGrafter"/>
</dbReference>
<keyword evidence="1" id="KW-0175">Coiled coil</keyword>
<dbReference type="GO" id="GO:0000796">
    <property type="term" value="C:condensin complex"/>
    <property type="evidence" value="ECO:0007669"/>
    <property type="project" value="TreeGrafter"/>
</dbReference>
<dbReference type="PANTHER" id="PTHR43941:SF5">
    <property type="entry name" value="ELKS_RAB6-INTERACTING_CAST FAMILY PROTEIN"/>
    <property type="match status" value="1"/>
</dbReference>
<evidence type="ECO:0000256" key="1">
    <source>
        <dbReference type="SAM" id="Coils"/>
    </source>
</evidence>
<dbReference type="EMBL" id="AP019299">
    <property type="protein sequence ID" value="BBG99002.1"/>
    <property type="molecule type" value="Genomic_DNA"/>
</dbReference>
<feature type="coiled-coil region" evidence="1">
    <location>
        <begin position="499"/>
        <end position="687"/>
    </location>
</feature>
<protein>
    <submittedName>
        <fullName evidence="2">MAR binding filament-like protein 1</fullName>
    </submittedName>
</protein>
<dbReference type="GO" id="GO:0003682">
    <property type="term" value="F:chromatin binding"/>
    <property type="evidence" value="ECO:0007669"/>
    <property type="project" value="TreeGrafter"/>
</dbReference>
<dbReference type="Gene3D" id="1.10.287.2610">
    <property type="match status" value="1"/>
</dbReference>
<dbReference type="GO" id="GO:0000793">
    <property type="term" value="C:condensed chromosome"/>
    <property type="evidence" value="ECO:0007669"/>
    <property type="project" value="TreeGrafter"/>
</dbReference>
<organism evidence="2">
    <name type="scientific">Prunus dulcis</name>
    <name type="common">Almond</name>
    <name type="synonym">Amygdalus dulcis</name>
    <dbReference type="NCBI Taxonomy" id="3755"/>
    <lineage>
        <taxon>Eukaryota</taxon>
        <taxon>Viridiplantae</taxon>
        <taxon>Streptophyta</taxon>
        <taxon>Embryophyta</taxon>
        <taxon>Tracheophyta</taxon>
        <taxon>Spermatophyta</taxon>
        <taxon>Magnoliopsida</taxon>
        <taxon>eudicotyledons</taxon>
        <taxon>Gunneridae</taxon>
        <taxon>Pentapetalae</taxon>
        <taxon>rosids</taxon>
        <taxon>fabids</taxon>
        <taxon>Rosales</taxon>
        <taxon>Rosaceae</taxon>
        <taxon>Amygdaloideae</taxon>
        <taxon>Amygdaleae</taxon>
        <taxon>Prunus</taxon>
    </lineage>
</organism>
<reference evidence="2" key="1">
    <citation type="journal article" date="2019" name="Science">
        <title>Mutation of a bHLH transcription factor allowed almond domestication.</title>
        <authorList>
            <person name="Sanchez-Perez R."/>
            <person name="Pavan S."/>
            <person name="Mazzeo R."/>
            <person name="Moldovan C."/>
            <person name="Aiese Cigliano R."/>
            <person name="Del Cueto J."/>
            <person name="Ricciardi F."/>
            <person name="Lotti C."/>
            <person name="Ricciardi L."/>
            <person name="Dicenta F."/>
            <person name="Lopez-Marques R.L."/>
            <person name="Lindberg Moller B."/>
        </authorList>
    </citation>
    <scope>NUCLEOTIDE SEQUENCE</scope>
</reference>
<gene>
    <name evidence="2" type="ORF">Prudu_008555</name>
</gene>
<dbReference type="PANTHER" id="PTHR43941">
    <property type="entry name" value="STRUCTURAL MAINTENANCE OF CHROMOSOMES PROTEIN 2"/>
    <property type="match status" value="1"/>
</dbReference>
<dbReference type="Gene3D" id="1.10.287.1490">
    <property type="match status" value="1"/>
</dbReference>
<dbReference type="GO" id="GO:0000785">
    <property type="term" value="C:chromatin"/>
    <property type="evidence" value="ECO:0007669"/>
    <property type="project" value="TreeGrafter"/>
</dbReference>
<sequence length="743" mass="83584">MGFVMGSSCFLHSPLSLSRFPSSSDPFFVYSSSRNAEAKRRRALPMASLRQEDPNDAVSCKRRAIMLVGISVLPFLQLRANALEGLATRESELKNPEERKKAEPSEINAPSNPILSLLNGLGIFSSGILGALYGLAWAEKKATDATVESIKTKLKEKEAAIISLEKNFESKLLNEQEEWSKRLTRAMEEQKSLMDQLNSANSTIAGLGKELNGEKRLIEELKIQIDSLETNLSKAGEEKIALEENLKEKINSIEVLQGRINVLNLELKDREKNIQNLGSSLAEKDFELNELKTTYKQTRDELANALSNIQKLKDELLKDQKELELKNAALDQLNATVSSVTSEKNDLKRKMDDIQEEYNNLKTSSGQKAALDAKLLGEKEEELKQLKERLELVLSDTSRNKKIIADLTQEKENLREMLDKQLNNETNLKHELHITHEALGKSRNEASNLEIQLKQSKTLCTELEAEISGVQAEFAGVRESLQRSLDEATVSSDVFAGELAAAKELLKKTKEELQVVSHELASVAENRDSLQGELVDIYKKAERASNDLNEEKELVSSLKKELKALEKQISKDKESRKSLEIDLDEATKSLDEMNQNALLLSKDLERANSLISNLEDEKEVLYKSLTEKKNASKEARENMEDVHNLAMRLGEERDSLEKKAKKLEEELASAKGEILRLRSQINSLKDLVNNQQLPKRETEAPVLLLQGKVISNHRKARLKCPSLLLQRKAVGGERLPNKIVNYF</sequence>
<dbReference type="AlphaFoldDB" id="A0A4Y1R4F5"/>
<accession>A0A4Y1R4F5</accession>
<name>A0A4Y1R4F5_PRUDU</name>
<feature type="coiled-coil region" evidence="1">
    <location>
        <begin position="147"/>
        <end position="473"/>
    </location>
</feature>
<evidence type="ECO:0000313" key="2">
    <source>
        <dbReference type="EMBL" id="BBG99002.1"/>
    </source>
</evidence>
<proteinExistence type="predicted"/>